<keyword evidence="2" id="KW-0560">Oxidoreductase</keyword>
<evidence type="ECO:0000313" key="4">
    <source>
        <dbReference type="EMBL" id="MDO6672400.1"/>
    </source>
</evidence>
<dbReference type="AlphaFoldDB" id="A0AAP4TZ76"/>
<dbReference type="PRINTS" id="PR00080">
    <property type="entry name" value="SDRFAMILY"/>
</dbReference>
<organism evidence="4 5">
    <name type="scientific">Cobetia amphilecti</name>
    <dbReference type="NCBI Taxonomy" id="1055104"/>
    <lineage>
        <taxon>Bacteria</taxon>
        <taxon>Pseudomonadati</taxon>
        <taxon>Pseudomonadota</taxon>
        <taxon>Gammaproteobacteria</taxon>
        <taxon>Oceanospirillales</taxon>
        <taxon>Halomonadaceae</taxon>
        <taxon>Cobetia</taxon>
    </lineage>
</organism>
<evidence type="ECO:0000259" key="3">
    <source>
        <dbReference type="SMART" id="SM00822"/>
    </source>
</evidence>
<dbReference type="FunFam" id="3.40.50.720:FF:000084">
    <property type="entry name" value="Short-chain dehydrogenase reductase"/>
    <property type="match status" value="1"/>
</dbReference>
<dbReference type="PRINTS" id="PR00081">
    <property type="entry name" value="GDHRDH"/>
</dbReference>
<dbReference type="PANTHER" id="PTHR48107">
    <property type="entry name" value="NADPH-DEPENDENT ALDEHYDE REDUCTASE-LIKE PROTEIN, CHLOROPLASTIC-RELATED"/>
    <property type="match status" value="1"/>
</dbReference>
<dbReference type="InterPro" id="IPR036291">
    <property type="entry name" value="NAD(P)-bd_dom_sf"/>
</dbReference>
<dbReference type="Pfam" id="PF13561">
    <property type="entry name" value="adh_short_C2"/>
    <property type="match status" value="1"/>
</dbReference>
<gene>
    <name evidence="4" type="ORF">Q4535_09745</name>
</gene>
<protein>
    <submittedName>
        <fullName evidence="4">SDR family oxidoreductase</fullName>
    </submittedName>
</protein>
<dbReference type="Proteomes" id="UP001170481">
    <property type="component" value="Unassembled WGS sequence"/>
</dbReference>
<evidence type="ECO:0000256" key="2">
    <source>
        <dbReference type="ARBA" id="ARBA00023002"/>
    </source>
</evidence>
<sequence>MSENAQRLSGKVAVVSGASRGIGAGIAQRLAADGAHVIVNYRSDSDGALQVVTDIESRGGKAIAVQADVGVSSDAAQLFTEARRVYGGVDILVNNAGMSIYKPIADFTDDDFANLMQANLTGSFNLMREAARHLRDDGRVINMSTSVTRQMFATYGPYAASKAAVDQLTRVLAKEVGERGITVNAVAPGPTDTGLFRHGKSEETIERLKGMAALGRIADPQDVAAVVAWLASEDAGWVSGQVIGANGGFA</sequence>
<dbReference type="GeneID" id="97325502"/>
<proteinExistence type="inferred from homology"/>
<dbReference type="PANTHER" id="PTHR48107:SF7">
    <property type="entry name" value="RE15974P"/>
    <property type="match status" value="1"/>
</dbReference>
<dbReference type="Gene3D" id="3.40.50.720">
    <property type="entry name" value="NAD(P)-binding Rossmann-like Domain"/>
    <property type="match status" value="1"/>
</dbReference>
<dbReference type="InterPro" id="IPR057326">
    <property type="entry name" value="KR_dom"/>
</dbReference>
<dbReference type="EMBL" id="JAUORK010000011">
    <property type="protein sequence ID" value="MDO6672400.1"/>
    <property type="molecule type" value="Genomic_DNA"/>
</dbReference>
<name>A0AAP4TZ76_9GAMM</name>
<feature type="domain" description="Ketoreductase" evidence="3">
    <location>
        <begin position="11"/>
        <end position="189"/>
    </location>
</feature>
<evidence type="ECO:0000256" key="1">
    <source>
        <dbReference type="ARBA" id="ARBA00006484"/>
    </source>
</evidence>
<dbReference type="InterPro" id="IPR002347">
    <property type="entry name" value="SDR_fam"/>
</dbReference>
<dbReference type="GO" id="GO:0016614">
    <property type="term" value="F:oxidoreductase activity, acting on CH-OH group of donors"/>
    <property type="evidence" value="ECO:0007669"/>
    <property type="project" value="UniProtKB-ARBA"/>
</dbReference>
<evidence type="ECO:0000313" key="5">
    <source>
        <dbReference type="Proteomes" id="UP001170481"/>
    </source>
</evidence>
<dbReference type="SMART" id="SM00822">
    <property type="entry name" value="PKS_KR"/>
    <property type="match status" value="1"/>
</dbReference>
<reference evidence="4" key="1">
    <citation type="submission" date="2023-07" db="EMBL/GenBank/DDBJ databases">
        <title>Genome content predicts the carbon catabolic preferences of heterotrophic bacteria.</title>
        <authorList>
            <person name="Gralka M."/>
        </authorList>
    </citation>
    <scope>NUCLEOTIDE SEQUENCE</scope>
    <source>
        <strain evidence="4">C2R13</strain>
    </source>
</reference>
<accession>A0AAP4TZ76</accession>
<dbReference type="RefSeq" id="WP_153635239.1">
    <property type="nucleotide sequence ID" value="NZ_CP136695.1"/>
</dbReference>
<comment type="caution">
    <text evidence="4">The sequence shown here is derived from an EMBL/GenBank/DDBJ whole genome shotgun (WGS) entry which is preliminary data.</text>
</comment>
<dbReference type="SUPFAM" id="SSF51735">
    <property type="entry name" value="NAD(P)-binding Rossmann-fold domains"/>
    <property type="match status" value="1"/>
</dbReference>
<comment type="similarity">
    <text evidence="1">Belongs to the short-chain dehydrogenases/reductases (SDR) family.</text>
</comment>